<evidence type="ECO:0000256" key="2">
    <source>
        <dbReference type="ARBA" id="ARBA00023125"/>
    </source>
</evidence>
<dbReference type="GO" id="GO:0009307">
    <property type="term" value="P:DNA restriction-modification system"/>
    <property type="evidence" value="ECO:0007669"/>
    <property type="project" value="UniProtKB-KW"/>
</dbReference>
<sequence>MATLLGIQIRNEDGINLPRLGTEDGRRAIFPLPPTTEQKRIVEKCDRLLSIYDEIEKRQQQKEPKF</sequence>
<dbReference type="GO" id="GO:0003677">
    <property type="term" value="F:DNA binding"/>
    <property type="evidence" value="ECO:0007669"/>
    <property type="project" value="UniProtKB-KW"/>
</dbReference>
<evidence type="ECO:0000313" key="3">
    <source>
        <dbReference type="EMBL" id="WGV26396.1"/>
    </source>
</evidence>
<dbReference type="InterPro" id="IPR044946">
    <property type="entry name" value="Restrct_endonuc_typeI_TRD_sf"/>
</dbReference>
<keyword evidence="2" id="KW-0238">DNA-binding</keyword>
<protein>
    <recommendedName>
        <fullName evidence="5">Type I restriction modification DNA specificity domain-containing protein</fullName>
    </recommendedName>
</protein>
<keyword evidence="1" id="KW-0680">Restriction system</keyword>
<proteinExistence type="predicted"/>
<reference evidence="3 4" key="1">
    <citation type="journal article" date="2023" name="Limnol Oceanogr Lett">
        <title>Environmental adaptations by the intertidal Antarctic cyanobacterium Halotia branconii CENA392 as revealed using long-read genome sequencing.</title>
        <authorList>
            <person name="Dextro R.B."/>
            <person name="Delbaje E."/>
            <person name="Freitas P.N.N."/>
            <person name="Geraldes V."/>
            <person name="Pinto E."/>
            <person name="Long P.F."/>
            <person name="Fiore M.F."/>
        </authorList>
    </citation>
    <scope>NUCLEOTIDE SEQUENCE [LARGE SCALE GENOMIC DNA]</scope>
    <source>
        <strain evidence="3 4">CENA392</strain>
    </source>
</reference>
<evidence type="ECO:0008006" key="5">
    <source>
        <dbReference type="Google" id="ProtNLM"/>
    </source>
</evidence>
<name>A0AAJ6PA44_9CYAN</name>
<gene>
    <name evidence="3" type="ORF">QI031_02460</name>
</gene>
<dbReference type="RefSeq" id="WP_281483649.1">
    <property type="nucleotide sequence ID" value="NZ_CP124543.1"/>
</dbReference>
<dbReference type="Gene3D" id="3.90.220.20">
    <property type="entry name" value="DNA methylase specificity domains"/>
    <property type="match status" value="1"/>
</dbReference>
<dbReference type="Proteomes" id="UP001223520">
    <property type="component" value="Chromosome"/>
</dbReference>
<organism evidence="3 4">
    <name type="scientific">Halotia branconii CENA392</name>
    <dbReference type="NCBI Taxonomy" id="1539056"/>
    <lineage>
        <taxon>Bacteria</taxon>
        <taxon>Bacillati</taxon>
        <taxon>Cyanobacteriota</taxon>
        <taxon>Cyanophyceae</taxon>
        <taxon>Nostocales</taxon>
        <taxon>Nodulariaceae</taxon>
        <taxon>Halotia</taxon>
    </lineage>
</organism>
<dbReference type="KEGG" id="hbq:QI031_02460"/>
<evidence type="ECO:0000256" key="1">
    <source>
        <dbReference type="ARBA" id="ARBA00022747"/>
    </source>
</evidence>
<dbReference type="SUPFAM" id="SSF116734">
    <property type="entry name" value="DNA methylase specificity domain"/>
    <property type="match status" value="1"/>
</dbReference>
<dbReference type="AlphaFoldDB" id="A0AAJ6PA44"/>
<accession>A0AAJ6PA44</accession>
<dbReference type="EMBL" id="CP124543">
    <property type="protein sequence ID" value="WGV26396.1"/>
    <property type="molecule type" value="Genomic_DNA"/>
</dbReference>
<evidence type="ECO:0000313" key="4">
    <source>
        <dbReference type="Proteomes" id="UP001223520"/>
    </source>
</evidence>
<keyword evidence="4" id="KW-1185">Reference proteome</keyword>